<dbReference type="AlphaFoldDB" id="A0A1Q8SQB3"/>
<evidence type="ECO:0000313" key="13">
    <source>
        <dbReference type="EMBL" id="OLO03599.1"/>
    </source>
</evidence>
<feature type="domain" description="GHMP kinase N-terminal" evidence="11">
    <location>
        <begin position="67"/>
        <end position="144"/>
    </location>
</feature>
<gene>
    <name evidence="10" type="primary">ispE</name>
    <name evidence="13" type="ORF">BTW07_13475</name>
</gene>
<dbReference type="InterPro" id="IPR006204">
    <property type="entry name" value="GHMP_kinase_N_dom"/>
</dbReference>
<feature type="binding site" evidence="10">
    <location>
        <begin position="95"/>
        <end position="105"/>
    </location>
    <ligand>
        <name>ATP</name>
        <dbReference type="ChEBI" id="CHEBI:30616"/>
    </ligand>
</feature>
<dbReference type="OrthoDB" id="9809438at2"/>
<evidence type="ECO:0000256" key="8">
    <source>
        <dbReference type="ARBA" id="ARBA00023229"/>
    </source>
</evidence>
<dbReference type="UniPathway" id="UPA00056">
    <property type="reaction ID" value="UER00094"/>
</dbReference>
<sequence>MRALTLPAPAKLNRLLRITGRRPDGYHSLQTLFQILDSGDTLRFLPRLDSDDITLSPALANVAEADNLVVRAARLLQQQTGCRQGAAIELEKRLPMGGGLGGGSSNAATTLLALDHLWGLNLGIDRLAALGLTLGADVPVFVRGDTAWAEGIGEQLVPVDLAPCWFVVIHPDVEISTAAVFGHPGLTRDSTVISMRRALAGAAPDAVWRNDCESIVRALYPEVDRALSWLDQYGNATLTGTGACVFCPLDDEAQADQVLRQVPDGWQAFKARGSNRSPLHLALDTAKGLDRAQG</sequence>
<dbReference type="InterPro" id="IPR014721">
    <property type="entry name" value="Ribsml_uS5_D2-typ_fold_subgr"/>
</dbReference>
<dbReference type="EC" id="2.7.1.148" evidence="2 10"/>
<keyword evidence="8 10" id="KW-0414">Isoprene biosynthesis</keyword>
<dbReference type="SUPFAM" id="SSF55060">
    <property type="entry name" value="GHMP Kinase, C-terminal domain"/>
    <property type="match status" value="1"/>
</dbReference>
<evidence type="ECO:0000256" key="7">
    <source>
        <dbReference type="ARBA" id="ARBA00022840"/>
    </source>
</evidence>
<comment type="caution">
    <text evidence="13">The sequence shown here is derived from an EMBL/GenBank/DDBJ whole genome shotgun (WGS) entry which is preliminary data.</text>
</comment>
<dbReference type="NCBIfam" id="TIGR00154">
    <property type="entry name" value="ispE"/>
    <property type="match status" value="1"/>
</dbReference>
<organism evidence="13 14">
    <name type="scientific">Salinicola socius</name>
    <dbReference type="NCBI Taxonomy" id="404433"/>
    <lineage>
        <taxon>Bacteria</taxon>
        <taxon>Pseudomonadati</taxon>
        <taxon>Pseudomonadota</taxon>
        <taxon>Gammaproteobacteria</taxon>
        <taxon>Oceanospirillales</taxon>
        <taxon>Halomonadaceae</taxon>
        <taxon>Salinicola</taxon>
    </lineage>
</organism>
<dbReference type="GO" id="GO:0050515">
    <property type="term" value="F:4-(cytidine 5'-diphospho)-2-C-methyl-D-erythritol kinase activity"/>
    <property type="evidence" value="ECO:0007669"/>
    <property type="project" value="UniProtKB-UniRule"/>
</dbReference>
<proteinExistence type="inferred from homology"/>
<keyword evidence="5 10" id="KW-0547">Nucleotide-binding</keyword>
<dbReference type="InterPro" id="IPR036554">
    <property type="entry name" value="GHMP_kinase_C_sf"/>
</dbReference>
<evidence type="ECO:0000256" key="2">
    <source>
        <dbReference type="ARBA" id="ARBA00012052"/>
    </source>
</evidence>
<feature type="active site" evidence="10">
    <location>
        <position position="11"/>
    </location>
</feature>
<feature type="active site" evidence="10">
    <location>
        <position position="137"/>
    </location>
</feature>
<keyword evidence="7 10" id="KW-0067">ATP-binding</keyword>
<keyword evidence="14" id="KW-1185">Reference proteome</keyword>
<evidence type="ECO:0000259" key="11">
    <source>
        <dbReference type="Pfam" id="PF00288"/>
    </source>
</evidence>
<evidence type="ECO:0000313" key="14">
    <source>
        <dbReference type="Proteomes" id="UP000186878"/>
    </source>
</evidence>
<dbReference type="RefSeq" id="WP_075570699.1">
    <property type="nucleotide sequence ID" value="NZ_MSDO01000020.1"/>
</dbReference>
<evidence type="ECO:0000256" key="5">
    <source>
        <dbReference type="ARBA" id="ARBA00022741"/>
    </source>
</evidence>
<evidence type="ECO:0000256" key="6">
    <source>
        <dbReference type="ARBA" id="ARBA00022777"/>
    </source>
</evidence>
<comment type="function">
    <text evidence="10">Catalyzes the phosphorylation of the position 2 hydroxy group of 4-diphosphocytidyl-2C-methyl-D-erythritol.</text>
</comment>
<name>A0A1Q8SQB3_9GAMM</name>
<dbReference type="HAMAP" id="MF_00061">
    <property type="entry name" value="IspE"/>
    <property type="match status" value="1"/>
</dbReference>
<dbReference type="STRING" id="404433.BTW07_13475"/>
<dbReference type="PANTHER" id="PTHR43527:SF2">
    <property type="entry name" value="4-DIPHOSPHOCYTIDYL-2-C-METHYL-D-ERYTHRITOL KINASE, CHLOROPLASTIC"/>
    <property type="match status" value="1"/>
</dbReference>
<dbReference type="Pfam" id="PF00288">
    <property type="entry name" value="GHMP_kinases_N"/>
    <property type="match status" value="1"/>
</dbReference>
<dbReference type="GO" id="GO:0016114">
    <property type="term" value="P:terpenoid biosynthetic process"/>
    <property type="evidence" value="ECO:0007669"/>
    <property type="project" value="UniProtKB-UniRule"/>
</dbReference>
<dbReference type="InterPro" id="IPR004424">
    <property type="entry name" value="IspE"/>
</dbReference>
<evidence type="ECO:0000256" key="10">
    <source>
        <dbReference type="HAMAP-Rule" id="MF_00061"/>
    </source>
</evidence>
<evidence type="ECO:0000256" key="4">
    <source>
        <dbReference type="ARBA" id="ARBA00022679"/>
    </source>
</evidence>
<comment type="catalytic activity">
    <reaction evidence="10">
        <text>4-CDP-2-C-methyl-D-erythritol + ATP = 4-CDP-2-C-methyl-D-erythritol 2-phosphate + ADP + H(+)</text>
        <dbReference type="Rhea" id="RHEA:18437"/>
        <dbReference type="ChEBI" id="CHEBI:15378"/>
        <dbReference type="ChEBI" id="CHEBI:30616"/>
        <dbReference type="ChEBI" id="CHEBI:57823"/>
        <dbReference type="ChEBI" id="CHEBI:57919"/>
        <dbReference type="ChEBI" id="CHEBI:456216"/>
        <dbReference type="EC" id="2.7.1.148"/>
    </reaction>
</comment>
<comment type="pathway">
    <text evidence="10">Isoprenoid biosynthesis; isopentenyl diphosphate biosynthesis via DXP pathway; isopentenyl diphosphate from 1-deoxy-D-xylulose 5-phosphate: step 3/6.</text>
</comment>
<evidence type="ECO:0000259" key="12">
    <source>
        <dbReference type="Pfam" id="PF08544"/>
    </source>
</evidence>
<dbReference type="PANTHER" id="PTHR43527">
    <property type="entry name" value="4-DIPHOSPHOCYTIDYL-2-C-METHYL-D-ERYTHRITOL KINASE, CHLOROPLASTIC"/>
    <property type="match status" value="1"/>
</dbReference>
<feature type="domain" description="GHMP kinase C-terminal" evidence="12">
    <location>
        <begin position="209"/>
        <end position="265"/>
    </location>
</feature>
<dbReference type="Gene3D" id="3.30.70.890">
    <property type="entry name" value="GHMP kinase, C-terminal domain"/>
    <property type="match status" value="1"/>
</dbReference>
<dbReference type="SUPFAM" id="SSF54211">
    <property type="entry name" value="Ribosomal protein S5 domain 2-like"/>
    <property type="match status" value="1"/>
</dbReference>
<dbReference type="EMBL" id="MSDO01000020">
    <property type="protein sequence ID" value="OLO03599.1"/>
    <property type="molecule type" value="Genomic_DNA"/>
</dbReference>
<protein>
    <recommendedName>
        <fullName evidence="3 10">4-diphosphocytidyl-2-C-methyl-D-erythritol kinase</fullName>
        <shortName evidence="10">CMK</shortName>
        <ecNumber evidence="2 10">2.7.1.148</ecNumber>
    </recommendedName>
    <alternativeName>
        <fullName evidence="9 10">4-(cytidine-5'-diphospho)-2-C-methyl-D-erythritol kinase</fullName>
    </alternativeName>
</protein>
<reference evidence="13 14" key="1">
    <citation type="submission" date="2016-12" db="EMBL/GenBank/DDBJ databases">
        <title>Draft genome sequences of strains Salinicola socius SMB35, Salinicola sp. MH3R3-1 and Chromohalobacter sp. SMB17 from the Verkhnekamsk potash mining region of Russia.</title>
        <authorList>
            <person name="Mavrodi D.V."/>
            <person name="Olsson B.E."/>
            <person name="Korsakova E.S."/>
            <person name="Pyankova A."/>
            <person name="Mavrodi O.V."/>
            <person name="Plotnikova E.G."/>
        </authorList>
    </citation>
    <scope>NUCLEOTIDE SEQUENCE [LARGE SCALE GENOMIC DNA]</scope>
    <source>
        <strain evidence="13 14">SMB35</strain>
    </source>
</reference>
<keyword evidence="4 10" id="KW-0808">Transferase</keyword>
<keyword evidence="6 10" id="KW-0418">Kinase</keyword>
<comment type="similarity">
    <text evidence="1 10">Belongs to the GHMP kinase family. IspE subfamily.</text>
</comment>
<dbReference type="GO" id="GO:0019288">
    <property type="term" value="P:isopentenyl diphosphate biosynthetic process, methylerythritol 4-phosphate pathway"/>
    <property type="evidence" value="ECO:0007669"/>
    <property type="project" value="UniProtKB-UniRule"/>
</dbReference>
<dbReference type="GO" id="GO:0005524">
    <property type="term" value="F:ATP binding"/>
    <property type="evidence" value="ECO:0007669"/>
    <property type="project" value="UniProtKB-UniRule"/>
</dbReference>
<dbReference type="InterPro" id="IPR013750">
    <property type="entry name" value="GHMP_kinase_C_dom"/>
</dbReference>
<accession>A0A1Q8SQB3</accession>
<dbReference type="PIRSF" id="PIRSF010376">
    <property type="entry name" value="IspE"/>
    <property type="match status" value="1"/>
</dbReference>
<dbReference type="Gene3D" id="3.30.230.10">
    <property type="match status" value="1"/>
</dbReference>
<evidence type="ECO:0000256" key="3">
    <source>
        <dbReference type="ARBA" id="ARBA00017473"/>
    </source>
</evidence>
<dbReference type="Pfam" id="PF08544">
    <property type="entry name" value="GHMP_kinases_C"/>
    <property type="match status" value="1"/>
</dbReference>
<dbReference type="Proteomes" id="UP000186878">
    <property type="component" value="Unassembled WGS sequence"/>
</dbReference>
<evidence type="ECO:0000256" key="9">
    <source>
        <dbReference type="ARBA" id="ARBA00032554"/>
    </source>
</evidence>
<evidence type="ECO:0000256" key="1">
    <source>
        <dbReference type="ARBA" id="ARBA00009684"/>
    </source>
</evidence>
<dbReference type="InterPro" id="IPR020568">
    <property type="entry name" value="Ribosomal_Su5_D2-typ_SF"/>
</dbReference>